<evidence type="ECO:0000313" key="2">
    <source>
        <dbReference type="Proteomes" id="UP001159363"/>
    </source>
</evidence>
<gene>
    <name evidence="1" type="ORF">PR048_030047</name>
</gene>
<name>A0ABQ9G7V0_9NEOP</name>
<dbReference type="EMBL" id="JARBHB010000014">
    <property type="protein sequence ID" value="KAJ8868519.1"/>
    <property type="molecule type" value="Genomic_DNA"/>
</dbReference>
<accession>A0ABQ9G7V0</accession>
<protein>
    <submittedName>
        <fullName evidence="1">Uncharacterized protein</fullName>
    </submittedName>
</protein>
<reference evidence="1 2" key="1">
    <citation type="submission" date="2023-02" db="EMBL/GenBank/DDBJ databases">
        <title>LHISI_Scaffold_Assembly.</title>
        <authorList>
            <person name="Stuart O.P."/>
            <person name="Cleave R."/>
            <person name="Magrath M.J.L."/>
            <person name="Mikheyev A.S."/>
        </authorList>
    </citation>
    <scope>NUCLEOTIDE SEQUENCE [LARGE SCALE GENOMIC DNA]</scope>
    <source>
        <strain evidence="1">Daus_M_001</strain>
        <tissue evidence="1">Leg muscle</tissue>
    </source>
</reference>
<sequence length="477" mass="52942">MSCSRLHRRGRAGEAAILLHCWEFWWQLGGACSLPPSERTVWSDAPRAVPLRTVACIGRRGSKTPLRRAHDVATFKSSDVQEATMVVERLACSPPTMAIRVQRIFACGNRALRRRWSAGLFGISLSPRPFIPALFRTHLSHPHRLSRPRCEEPSESLPPFSIKVVTVRGAAVAEWLDCSPPTKANRRGTHPSDHVRSIPEKACEGYLIINRVKHPYCGSVVLQFESLASIRGWPVHKTMQAFARQPIVERETISRCPRIGRVKSTCGMKLKTLLSSAESGGNGRSPIKSADQRHRLTLFPHAIEPGSLWWEASRLTAQPPRPLDVSSMNMLRVPIHAALGEHSTPVQSPARRGDGALIGRASVTLIAPSLLGRKRKKRGTHIRHLGGPGPAADVTPRCTMHARRSLVSCCRNMVDAWFLVRGSHRCRDPFLDVEVQHLSMEHCTQLYIVKPTSRGAVGWWATDLGRGRPRARISGKA</sequence>
<keyword evidence="2" id="KW-1185">Reference proteome</keyword>
<evidence type="ECO:0000313" key="1">
    <source>
        <dbReference type="EMBL" id="KAJ8868519.1"/>
    </source>
</evidence>
<organism evidence="1 2">
    <name type="scientific">Dryococelus australis</name>
    <dbReference type="NCBI Taxonomy" id="614101"/>
    <lineage>
        <taxon>Eukaryota</taxon>
        <taxon>Metazoa</taxon>
        <taxon>Ecdysozoa</taxon>
        <taxon>Arthropoda</taxon>
        <taxon>Hexapoda</taxon>
        <taxon>Insecta</taxon>
        <taxon>Pterygota</taxon>
        <taxon>Neoptera</taxon>
        <taxon>Polyneoptera</taxon>
        <taxon>Phasmatodea</taxon>
        <taxon>Verophasmatodea</taxon>
        <taxon>Anareolatae</taxon>
        <taxon>Phasmatidae</taxon>
        <taxon>Eurycanthinae</taxon>
        <taxon>Dryococelus</taxon>
    </lineage>
</organism>
<dbReference type="Proteomes" id="UP001159363">
    <property type="component" value="Chromosome 13"/>
</dbReference>
<proteinExistence type="predicted"/>
<comment type="caution">
    <text evidence="1">The sequence shown here is derived from an EMBL/GenBank/DDBJ whole genome shotgun (WGS) entry which is preliminary data.</text>
</comment>